<reference evidence="3 4" key="1">
    <citation type="submission" date="2019-02" db="EMBL/GenBank/DDBJ databases">
        <title>Genomic Encyclopedia of Type Strains, Phase IV (KMG-IV): sequencing the most valuable type-strain genomes for metagenomic binning, comparative biology and taxonomic classification.</title>
        <authorList>
            <person name="Goeker M."/>
        </authorList>
    </citation>
    <scope>NUCLEOTIDE SEQUENCE [LARGE SCALE GENOMIC DNA]</scope>
    <source>
        <strain evidence="3 4">K24</strain>
    </source>
</reference>
<gene>
    <name evidence="3" type="ORF">EV675_2820</name>
</gene>
<evidence type="ECO:0000259" key="2">
    <source>
        <dbReference type="SMART" id="SM00903"/>
    </source>
</evidence>
<accession>A0A4Q7NNG3</accession>
<keyword evidence="1" id="KW-0560">Oxidoreductase</keyword>
<dbReference type="InterPro" id="IPR050268">
    <property type="entry name" value="NADH-dep_flavin_reductase"/>
</dbReference>
<comment type="caution">
    <text evidence="3">The sequence shown here is derived from an EMBL/GenBank/DDBJ whole genome shotgun (WGS) entry which is preliminary data.</text>
</comment>
<organism evidence="3 4">
    <name type="scientific">Pigmentiphaga kullae</name>
    <dbReference type="NCBI Taxonomy" id="151784"/>
    <lineage>
        <taxon>Bacteria</taxon>
        <taxon>Pseudomonadati</taxon>
        <taxon>Pseudomonadota</taxon>
        <taxon>Betaproteobacteria</taxon>
        <taxon>Burkholderiales</taxon>
        <taxon>Alcaligenaceae</taxon>
        <taxon>Pigmentiphaga</taxon>
    </lineage>
</organism>
<name>A0A4Q7NNG3_9BURK</name>
<dbReference type="GO" id="GO:0010181">
    <property type="term" value="F:FMN binding"/>
    <property type="evidence" value="ECO:0007669"/>
    <property type="project" value="InterPro"/>
</dbReference>
<dbReference type="InterPro" id="IPR012349">
    <property type="entry name" value="Split_barrel_FMN-bd"/>
</dbReference>
<dbReference type="InterPro" id="IPR002563">
    <property type="entry name" value="Flavin_Rdtase-like_dom"/>
</dbReference>
<sequence length="159" mass="16696">MGMSDSVAFKTAMRRVPAPVTVISAAHRGERRGLTATAVCSVSAEPPQLLVCVNKRVRAHDAIGLAGYFGVNYLSHGQADVAHAFSSPSGAPGARFETGDWTEGETGAPLLRDALATFECRVVQAVDGGTHTLYIGEIVGMTDRDDLSLLYKSGLFSAA</sequence>
<dbReference type="OrthoDB" id="8525727at2"/>
<feature type="domain" description="Flavin reductase like" evidence="2">
    <location>
        <begin position="13"/>
        <end position="158"/>
    </location>
</feature>
<keyword evidence="4" id="KW-1185">Reference proteome</keyword>
<evidence type="ECO:0000313" key="3">
    <source>
        <dbReference type="EMBL" id="RZS86771.1"/>
    </source>
</evidence>
<dbReference type="Gene3D" id="2.30.110.10">
    <property type="entry name" value="Electron Transport, Fmn-binding Protein, Chain A"/>
    <property type="match status" value="1"/>
</dbReference>
<dbReference type="PANTHER" id="PTHR30466">
    <property type="entry name" value="FLAVIN REDUCTASE"/>
    <property type="match status" value="1"/>
</dbReference>
<dbReference type="Proteomes" id="UP000292445">
    <property type="component" value="Unassembled WGS sequence"/>
</dbReference>
<proteinExistence type="predicted"/>
<dbReference type="SUPFAM" id="SSF50475">
    <property type="entry name" value="FMN-binding split barrel"/>
    <property type="match status" value="1"/>
</dbReference>
<evidence type="ECO:0000313" key="4">
    <source>
        <dbReference type="Proteomes" id="UP000292445"/>
    </source>
</evidence>
<dbReference type="PANTHER" id="PTHR30466:SF1">
    <property type="entry name" value="FMN REDUCTASE (NADH) RUTF"/>
    <property type="match status" value="1"/>
</dbReference>
<dbReference type="AlphaFoldDB" id="A0A4Q7NNG3"/>
<dbReference type="SMART" id="SM00903">
    <property type="entry name" value="Flavin_Reduct"/>
    <property type="match status" value="1"/>
</dbReference>
<protein>
    <submittedName>
        <fullName evidence="3">Flavin reductase (NADH)</fullName>
    </submittedName>
</protein>
<dbReference type="EMBL" id="SGXC01000001">
    <property type="protein sequence ID" value="RZS86771.1"/>
    <property type="molecule type" value="Genomic_DNA"/>
</dbReference>
<evidence type="ECO:0000256" key="1">
    <source>
        <dbReference type="ARBA" id="ARBA00023002"/>
    </source>
</evidence>
<dbReference type="GO" id="GO:0042602">
    <property type="term" value="F:riboflavin reductase (NADPH) activity"/>
    <property type="evidence" value="ECO:0007669"/>
    <property type="project" value="TreeGrafter"/>
</dbReference>
<dbReference type="Pfam" id="PF01613">
    <property type="entry name" value="Flavin_Reduct"/>
    <property type="match status" value="1"/>
</dbReference>